<evidence type="ECO:0000256" key="3">
    <source>
        <dbReference type="ARBA" id="ARBA00022777"/>
    </source>
</evidence>
<dbReference type="EMBL" id="BSOA01000040">
    <property type="protein sequence ID" value="GLQ89695.1"/>
    <property type="molecule type" value="Genomic_DNA"/>
</dbReference>
<dbReference type="NCBIfam" id="TIGR03071">
    <property type="entry name" value="couple_hipA"/>
    <property type="match status" value="1"/>
</dbReference>
<name>A0ABQ5XDC9_9GAMM</name>
<evidence type="ECO:0000256" key="1">
    <source>
        <dbReference type="ARBA" id="ARBA00010164"/>
    </source>
</evidence>
<reference evidence="7" key="1">
    <citation type="journal article" date="2019" name="Int. J. Syst. Evol. Microbiol.">
        <title>The Global Catalogue of Microorganisms (GCM) 10K type strain sequencing project: providing services to taxonomists for standard genome sequencing and annotation.</title>
        <authorList>
            <consortium name="The Broad Institute Genomics Platform"/>
            <consortium name="The Broad Institute Genome Sequencing Center for Infectious Disease"/>
            <person name="Wu L."/>
            <person name="Ma J."/>
        </authorList>
    </citation>
    <scope>NUCLEOTIDE SEQUENCE [LARGE SCALE GENOMIC DNA]</scope>
    <source>
        <strain evidence="7">NBRC 111981</strain>
    </source>
</reference>
<dbReference type="InterPro" id="IPR017508">
    <property type="entry name" value="HipA_N1"/>
</dbReference>
<dbReference type="Gene3D" id="1.10.1070.20">
    <property type="match status" value="1"/>
</dbReference>
<sequence length="442" mass="49305">MTVRRLVAWLDKQRVGAIEEEAGLWRFVYDEAWTRFPLSPALDPKASPIVDGATKRPVQWYFDNLLPEEGQRALLAKDAKIDQADAMGLLAYYGRESAGALTLLPESEFVPDADGLRPLQDARLSERIRQLPALPLTHAATKRMSLAGAQHKLAVVVRDGVLYEPLGSEPSTHILKPDHPDQDFAHSVINEWFVMKLAASMGLEVPWVDRRYVPEPVYLVARFDRQDDGGQTRRIHAIDACQLLGLAPLFKYKEGSIDALRQLADQCQLRAAARLRMFRWLAFNVLVGNGDAHLKNLSFLVDERGVNISPHYDLLSTSAYDTKAMGKDAWPQLSELAWTIRDKLKFADMSTELLVAAGSDLGINSSATTRILMDMAGRIDARAEVLLANLVHENRQIVAARPELGVTLAGEERCIRAIVHIVIREMSSRLRQTRMQGLGFGA</sequence>
<feature type="domain" description="HipA N-terminal subdomain 1" evidence="5">
    <location>
        <begin position="8"/>
        <end position="103"/>
    </location>
</feature>
<dbReference type="PANTHER" id="PTHR37419">
    <property type="entry name" value="SERINE/THREONINE-PROTEIN KINASE TOXIN HIPA"/>
    <property type="match status" value="1"/>
</dbReference>
<feature type="domain" description="HipA-like C-terminal" evidence="4">
    <location>
        <begin position="144"/>
        <end position="380"/>
    </location>
</feature>
<dbReference type="GO" id="GO:0016301">
    <property type="term" value="F:kinase activity"/>
    <property type="evidence" value="ECO:0007669"/>
    <property type="project" value="UniProtKB-KW"/>
</dbReference>
<protein>
    <submittedName>
        <fullName evidence="6">Kinase Y4mE</fullName>
    </submittedName>
</protein>
<comment type="caution">
    <text evidence="6">The sequence shown here is derived from an EMBL/GenBank/DDBJ whole genome shotgun (WGS) entry which is preliminary data.</text>
</comment>
<evidence type="ECO:0000313" key="6">
    <source>
        <dbReference type="EMBL" id="GLQ89695.1"/>
    </source>
</evidence>
<keyword evidence="2" id="KW-0808">Transferase</keyword>
<dbReference type="RefSeq" id="WP_284333130.1">
    <property type="nucleotide sequence ID" value="NZ_BSOA01000040.1"/>
</dbReference>
<keyword evidence="3 6" id="KW-0418">Kinase</keyword>
<dbReference type="InterPro" id="IPR052028">
    <property type="entry name" value="HipA_Ser/Thr_kinase"/>
</dbReference>
<dbReference type="Proteomes" id="UP001156627">
    <property type="component" value="Unassembled WGS sequence"/>
</dbReference>
<evidence type="ECO:0000259" key="4">
    <source>
        <dbReference type="Pfam" id="PF07804"/>
    </source>
</evidence>
<evidence type="ECO:0000259" key="5">
    <source>
        <dbReference type="Pfam" id="PF13657"/>
    </source>
</evidence>
<keyword evidence="7" id="KW-1185">Reference proteome</keyword>
<evidence type="ECO:0000256" key="2">
    <source>
        <dbReference type="ARBA" id="ARBA00022679"/>
    </source>
</evidence>
<dbReference type="InterPro" id="IPR012893">
    <property type="entry name" value="HipA-like_C"/>
</dbReference>
<gene>
    <name evidence="6" type="ORF">GCM10007898_32700</name>
</gene>
<dbReference type="PANTHER" id="PTHR37419:SF1">
    <property type="entry name" value="SERINE_THREONINE-PROTEIN KINASE TOXIN HIPA"/>
    <property type="match status" value="1"/>
</dbReference>
<proteinExistence type="inferred from homology"/>
<accession>A0ABQ5XDC9</accession>
<dbReference type="Pfam" id="PF07804">
    <property type="entry name" value="HipA_C"/>
    <property type="match status" value="1"/>
</dbReference>
<dbReference type="Pfam" id="PF13657">
    <property type="entry name" value="Couple_hipA"/>
    <property type="match status" value="1"/>
</dbReference>
<comment type="similarity">
    <text evidence="1">Belongs to the HipA Ser/Thr kinase family.</text>
</comment>
<organism evidence="6 7">
    <name type="scientific">Dyella flagellata</name>
    <dbReference type="NCBI Taxonomy" id="1867833"/>
    <lineage>
        <taxon>Bacteria</taxon>
        <taxon>Pseudomonadati</taxon>
        <taxon>Pseudomonadota</taxon>
        <taxon>Gammaproteobacteria</taxon>
        <taxon>Lysobacterales</taxon>
        <taxon>Rhodanobacteraceae</taxon>
        <taxon>Dyella</taxon>
    </lineage>
</organism>
<evidence type="ECO:0000313" key="7">
    <source>
        <dbReference type="Proteomes" id="UP001156627"/>
    </source>
</evidence>